<evidence type="ECO:0000313" key="2">
    <source>
        <dbReference type="EMBL" id="KAB2817893.1"/>
    </source>
</evidence>
<feature type="domain" description="DUF306" evidence="1">
    <location>
        <begin position="48"/>
        <end position="151"/>
    </location>
</feature>
<dbReference type="Proteomes" id="UP000484164">
    <property type="component" value="Unassembled WGS sequence"/>
</dbReference>
<dbReference type="EMBL" id="WBVQ01000001">
    <property type="protein sequence ID" value="KAB2817893.1"/>
    <property type="molecule type" value="Genomic_DNA"/>
</dbReference>
<organism evidence="2 3">
    <name type="scientific">Phaeocystidibacter marisrubri</name>
    <dbReference type="NCBI Taxonomy" id="1577780"/>
    <lineage>
        <taxon>Bacteria</taxon>
        <taxon>Pseudomonadati</taxon>
        <taxon>Bacteroidota</taxon>
        <taxon>Flavobacteriia</taxon>
        <taxon>Flavobacteriales</taxon>
        <taxon>Phaeocystidibacteraceae</taxon>
        <taxon>Phaeocystidibacter</taxon>
    </lineage>
</organism>
<comment type="caution">
    <text evidence="2">The sequence shown here is derived from an EMBL/GenBank/DDBJ whole genome shotgun (WGS) entry which is preliminary data.</text>
</comment>
<dbReference type="InterPro" id="IPR038670">
    <property type="entry name" value="HslJ-like_sf"/>
</dbReference>
<protein>
    <submittedName>
        <fullName evidence="2">META domain-containing protein</fullName>
    </submittedName>
</protein>
<dbReference type="PANTHER" id="PTHR35535">
    <property type="entry name" value="HEAT SHOCK PROTEIN HSLJ"/>
    <property type="match status" value="1"/>
</dbReference>
<dbReference type="PANTHER" id="PTHR35535:SF1">
    <property type="entry name" value="HEAT SHOCK PROTEIN HSLJ"/>
    <property type="match status" value="1"/>
</dbReference>
<dbReference type="Gene3D" id="2.40.128.270">
    <property type="match status" value="1"/>
</dbReference>
<dbReference type="OrthoDB" id="880459at2"/>
<reference evidence="2 3" key="1">
    <citation type="submission" date="2019-10" db="EMBL/GenBank/DDBJ databases">
        <title>Genome sequence of Phaeocystidibacter marisrubri JCM30614 (type strain).</title>
        <authorList>
            <person name="Bowman J.P."/>
        </authorList>
    </citation>
    <scope>NUCLEOTIDE SEQUENCE [LARGE SCALE GENOMIC DNA]</scope>
    <source>
        <strain evidence="2 3">JCM 30614</strain>
    </source>
</reference>
<name>A0A6L3ZJQ8_9FLAO</name>
<dbReference type="InterPro" id="IPR053147">
    <property type="entry name" value="Hsp_HslJ-like"/>
</dbReference>
<sequence>MEYPTFHCKLPVLNESDMNLKRVVLPVVAMSALMFSCSSSPKLDTPVHSEWKVSHIEGFSNDIPAENTPTLRMVMTHASGSSACNQYTGTFSLSGNELVFNDMVSTRKMCTPELMEVEVAYLDALRSVKKWEIIDQQLHLKNNDNSTLLTFAFSQPINEEEEY</sequence>
<evidence type="ECO:0000259" key="1">
    <source>
        <dbReference type="Pfam" id="PF03724"/>
    </source>
</evidence>
<accession>A0A6L3ZJQ8</accession>
<proteinExistence type="predicted"/>
<dbReference type="Pfam" id="PF03724">
    <property type="entry name" value="META"/>
    <property type="match status" value="1"/>
</dbReference>
<dbReference type="AlphaFoldDB" id="A0A6L3ZJQ8"/>
<dbReference type="InterPro" id="IPR005184">
    <property type="entry name" value="DUF306_Meta_HslJ"/>
</dbReference>
<keyword evidence="3" id="KW-1185">Reference proteome</keyword>
<evidence type="ECO:0000313" key="3">
    <source>
        <dbReference type="Proteomes" id="UP000484164"/>
    </source>
</evidence>
<gene>
    <name evidence="2" type="ORF">F8C82_05675</name>
</gene>